<feature type="transmembrane region" description="Helical" evidence="6">
    <location>
        <begin position="133"/>
        <end position="153"/>
    </location>
</feature>
<reference evidence="8" key="1">
    <citation type="journal article" date="2020" name="mSystems">
        <title>Genome- and Community-Level Interaction Insights into Carbon Utilization and Element Cycling Functions of Hydrothermarchaeota in Hydrothermal Sediment.</title>
        <authorList>
            <person name="Zhou Z."/>
            <person name="Liu Y."/>
            <person name="Xu W."/>
            <person name="Pan J."/>
            <person name="Luo Z.H."/>
            <person name="Li M."/>
        </authorList>
    </citation>
    <scope>NUCLEOTIDE SEQUENCE [LARGE SCALE GENOMIC DNA]</scope>
    <source>
        <strain evidence="8">SpSt-1121</strain>
    </source>
</reference>
<feature type="transmembrane region" description="Helical" evidence="6">
    <location>
        <begin position="218"/>
        <end position="244"/>
    </location>
</feature>
<keyword evidence="3 6" id="KW-0812">Transmembrane</keyword>
<dbReference type="AlphaFoldDB" id="A0A7C5XK72"/>
<dbReference type="InterPro" id="IPR011701">
    <property type="entry name" value="MFS"/>
</dbReference>
<evidence type="ECO:0000256" key="3">
    <source>
        <dbReference type="ARBA" id="ARBA00022692"/>
    </source>
</evidence>
<keyword evidence="4 6" id="KW-1133">Transmembrane helix</keyword>
<organism evidence="8">
    <name type="scientific">Ignisphaera aggregans</name>
    <dbReference type="NCBI Taxonomy" id="334771"/>
    <lineage>
        <taxon>Archaea</taxon>
        <taxon>Thermoproteota</taxon>
        <taxon>Thermoprotei</taxon>
        <taxon>Desulfurococcales</taxon>
        <taxon>Desulfurococcaceae</taxon>
        <taxon>Ignisphaera</taxon>
    </lineage>
</organism>
<feature type="transmembrane region" description="Helical" evidence="6">
    <location>
        <begin position="312"/>
        <end position="333"/>
    </location>
</feature>
<proteinExistence type="predicted"/>
<feature type="transmembrane region" description="Helical" evidence="6">
    <location>
        <begin position="102"/>
        <end position="121"/>
    </location>
</feature>
<protein>
    <submittedName>
        <fullName evidence="8">MFS transporter</fullName>
    </submittedName>
</protein>
<dbReference type="SUPFAM" id="SSF103473">
    <property type="entry name" value="MFS general substrate transporter"/>
    <property type="match status" value="1"/>
</dbReference>
<evidence type="ECO:0000313" key="8">
    <source>
        <dbReference type="EMBL" id="HHP81864.1"/>
    </source>
</evidence>
<feature type="transmembrane region" description="Helical" evidence="6">
    <location>
        <begin position="250"/>
        <end position="275"/>
    </location>
</feature>
<feature type="transmembrane region" description="Helical" evidence="6">
    <location>
        <begin position="159"/>
        <end position="179"/>
    </location>
</feature>
<evidence type="ECO:0000256" key="1">
    <source>
        <dbReference type="ARBA" id="ARBA00004651"/>
    </source>
</evidence>
<dbReference type="PANTHER" id="PTHR43124:SF3">
    <property type="entry name" value="CHLORAMPHENICOL EFFLUX PUMP RV0191"/>
    <property type="match status" value="1"/>
</dbReference>
<sequence>MQSMYRTSLICLGFTTISFTQFSLFGTALPIIVMDLGVGYDLIGVLMALWISVSAIAALILSRYIDKVNIFRFAVLELAILSISSLLTAFSSNLIMLSFARILLSFSMPFIWPVCAKIVSMHYVSNRYGYSTALYNIGSIIGLALTYIIIALIGGNWRISMITASILGFIYTIVMFSAWRTFISGKEVDVKVKSRDVDKSHGLTNNTKLRRDFVKIGILLFSAFFFALYTWSFIINWLSTFLIYELRYDYSYVAIYMAFIAIVASFLEINAGIYSDKIGGLEGKVRILYMGLIPSAILLLSTTVSSNSLAKMISITLSIIMYRIATPSFWSIVNEAIPMGYIGRFGAIYTLAGPFSGIASSIINGYIVALTNSIKYGIILSAILLILSILLYSIVKKFYKSTSHSSLY</sequence>
<evidence type="ECO:0000256" key="2">
    <source>
        <dbReference type="ARBA" id="ARBA00022475"/>
    </source>
</evidence>
<feature type="transmembrane region" description="Helical" evidence="6">
    <location>
        <begin position="38"/>
        <end position="61"/>
    </location>
</feature>
<accession>A0A7C5XK72</accession>
<dbReference type="PROSITE" id="PS50850">
    <property type="entry name" value="MFS"/>
    <property type="match status" value="1"/>
</dbReference>
<keyword evidence="2" id="KW-1003">Cell membrane</keyword>
<dbReference type="Gene3D" id="1.20.1250.20">
    <property type="entry name" value="MFS general substrate transporter like domains"/>
    <property type="match status" value="1"/>
</dbReference>
<dbReference type="InterPro" id="IPR036259">
    <property type="entry name" value="MFS_trans_sf"/>
</dbReference>
<gene>
    <name evidence="8" type="ORF">ENM84_04280</name>
</gene>
<dbReference type="InterPro" id="IPR050189">
    <property type="entry name" value="MFS_Efflux_Transporters"/>
</dbReference>
<evidence type="ECO:0000256" key="6">
    <source>
        <dbReference type="SAM" id="Phobius"/>
    </source>
</evidence>
<dbReference type="GO" id="GO:0005886">
    <property type="term" value="C:plasma membrane"/>
    <property type="evidence" value="ECO:0007669"/>
    <property type="project" value="UniProtKB-SubCell"/>
</dbReference>
<dbReference type="GO" id="GO:0022857">
    <property type="term" value="F:transmembrane transporter activity"/>
    <property type="evidence" value="ECO:0007669"/>
    <property type="project" value="InterPro"/>
</dbReference>
<comment type="subcellular location">
    <subcellularLocation>
        <location evidence="1">Cell membrane</location>
        <topology evidence="1">Multi-pass membrane protein</topology>
    </subcellularLocation>
</comment>
<evidence type="ECO:0000256" key="5">
    <source>
        <dbReference type="ARBA" id="ARBA00023136"/>
    </source>
</evidence>
<dbReference type="InterPro" id="IPR020846">
    <property type="entry name" value="MFS_dom"/>
</dbReference>
<keyword evidence="5 6" id="KW-0472">Membrane</keyword>
<evidence type="ECO:0000259" key="7">
    <source>
        <dbReference type="PROSITE" id="PS50850"/>
    </source>
</evidence>
<comment type="caution">
    <text evidence="8">The sequence shown here is derived from an EMBL/GenBank/DDBJ whole genome shotgun (WGS) entry which is preliminary data.</text>
</comment>
<feature type="transmembrane region" description="Helical" evidence="6">
    <location>
        <begin position="287"/>
        <end position="306"/>
    </location>
</feature>
<feature type="transmembrane region" description="Helical" evidence="6">
    <location>
        <begin position="73"/>
        <end position="96"/>
    </location>
</feature>
<dbReference type="PANTHER" id="PTHR43124">
    <property type="entry name" value="PURINE EFFLUX PUMP PBUE"/>
    <property type="match status" value="1"/>
</dbReference>
<feature type="transmembrane region" description="Helical" evidence="6">
    <location>
        <begin position="345"/>
        <end position="368"/>
    </location>
</feature>
<feature type="transmembrane region" description="Helical" evidence="6">
    <location>
        <begin position="374"/>
        <end position="395"/>
    </location>
</feature>
<evidence type="ECO:0000256" key="4">
    <source>
        <dbReference type="ARBA" id="ARBA00022989"/>
    </source>
</evidence>
<dbReference type="EMBL" id="DRZI01000183">
    <property type="protein sequence ID" value="HHP81864.1"/>
    <property type="molecule type" value="Genomic_DNA"/>
</dbReference>
<dbReference type="Pfam" id="PF07690">
    <property type="entry name" value="MFS_1"/>
    <property type="match status" value="1"/>
</dbReference>
<feature type="domain" description="Major facilitator superfamily (MFS) profile" evidence="7">
    <location>
        <begin position="1"/>
        <end position="399"/>
    </location>
</feature>
<name>A0A7C5XK72_9CREN</name>